<evidence type="ECO:0000313" key="5">
    <source>
        <dbReference type="Proteomes" id="UP000604046"/>
    </source>
</evidence>
<name>A0A812H101_9DINO</name>
<keyword evidence="1" id="KW-0106">Calcium</keyword>
<dbReference type="GO" id="GO:0005509">
    <property type="term" value="F:calcium ion binding"/>
    <property type="evidence" value="ECO:0007669"/>
    <property type="project" value="InterPro"/>
</dbReference>
<gene>
    <name evidence="4" type="primary">CBF5</name>
    <name evidence="4" type="ORF">SNAT2548_LOCUS881</name>
</gene>
<sequence length="105" mass="11918">MEEQKLSSFMESMDISTKDIWTLFMLIDADESGEISIDEFVSGCMQLQGPAKSIQLARVRHENNLMRRDIRNVLDEVKAVKKSLRSAEPKRKSKASDEDANLATL</sequence>
<reference evidence="4" key="1">
    <citation type="submission" date="2021-02" db="EMBL/GenBank/DDBJ databases">
        <authorList>
            <person name="Dougan E. K."/>
            <person name="Rhodes N."/>
            <person name="Thang M."/>
            <person name="Chan C."/>
        </authorList>
    </citation>
    <scope>NUCLEOTIDE SEQUENCE</scope>
</reference>
<protein>
    <submittedName>
        <fullName evidence="4">CBF5 protein</fullName>
    </submittedName>
</protein>
<feature type="compositionally biased region" description="Basic and acidic residues" evidence="2">
    <location>
        <begin position="85"/>
        <end position="97"/>
    </location>
</feature>
<feature type="domain" description="EF-hand" evidence="3">
    <location>
        <begin position="15"/>
        <end position="50"/>
    </location>
</feature>
<evidence type="ECO:0000256" key="1">
    <source>
        <dbReference type="ARBA" id="ARBA00022837"/>
    </source>
</evidence>
<dbReference type="OrthoDB" id="445814at2759"/>
<dbReference type="PROSITE" id="PS00018">
    <property type="entry name" value="EF_HAND_1"/>
    <property type="match status" value="1"/>
</dbReference>
<dbReference type="Proteomes" id="UP000604046">
    <property type="component" value="Unassembled WGS sequence"/>
</dbReference>
<organism evidence="4 5">
    <name type="scientific">Symbiodinium natans</name>
    <dbReference type="NCBI Taxonomy" id="878477"/>
    <lineage>
        <taxon>Eukaryota</taxon>
        <taxon>Sar</taxon>
        <taxon>Alveolata</taxon>
        <taxon>Dinophyceae</taxon>
        <taxon>Suessiales</taxon>
        <taxon>Symbiodiniaceae</taxon>
        <taxon>Symbiodinium</taxon>
    </lineage>
</organism>
<dbReference type="InterPro" id="IPR018247">
    <property type="entry name" value="EF_Hand_1_Ca_BS"/>
</dbReference>
<evidence type="ECO:0000313" key="4">
    <source>
        <dbReference type="EMBL" id="CAE6932190.1"/>
    </source>
</evidence>
<dbReference type="SUPFAM" id="SSF47473">
    <property type="entry name" value="EF-hand"/>
    <property type="match status" value="1"/>
</dbReference>
<dbReference type="PROSITE" id="PS50222">
    <property type="entry name" value="EF_HAND_2"/>
    <property type="match status" value="1"/>
</dbReference>
<comment type="caution">
    <text evidence="4">The sequence shown here is derived from an EMBL/GenBank/DDBJ whole genome shotgun (WGS) entry which is preliminary data.</text>
</comment>
<dbReference type="EMBL" id="CAJNDS010000046">
    <property type="protein sequence ID" value="CAE6932190.1"/>
    <property type="molecule type" value="Genomic_DNA"/>
</dbReference>
<accession>A0A812H101</accession>
<evidence type="ECO:0000259" key="3">
    <source>
        <dbReference type="PROSITE" id="PS50222"/>
    </source>
</evidence>
<keyword evidence="5" id="KW-1185">Reference proteome</keyword>
<proteinExistence type="predicted"/>
<dbReference type="InterPro" id="IPR011992">
    <property type="entry name" value="EF-hand-dom_pair"/>
</dbReference>
<dbReference type="AlphaFoldDB" id="A0A812H101"/>
<evidence type="ECO:0000256" key="2">
    <source>
        <dbReference type="SAM" id="MobiDB-lite"/>
    </source>
</evidence>
<dbReference type="InterPro" id="IPR002048">
    <property type="entry name" value="EF_hand_dom"/>
</dbReference>
<feature type="region of interest" description="Disordered" evidence="2">
    <location>
        <begin position="85"/>
        <end position="105"/>
    </location>
</feature>
<dbReference type="Gene3D" id="1.10.238.10">
    <property type="entry name" value="EF-hand"/>
    <property type="match status" value="1"/>
</dbReference>